<protein>
    <submittedName>
        <fullName evidence="1">Uncharacterized protein</fullName>
    </submittedName>
</protein>
<accession>A0A7J7KXK6</accession>
<dbReference type="InterPro" id="IPR044630">
    <property type="entry name" value="SPA1/2/3/4"/>
</dbReference>
<dbReference type="OrthoDB" id="273771at2759"/>
<dbReference type="Gene3D" id="2.130.10.10">
    <property type="entry name" value="YVTN repeat-like/Quinoprotein amine dehydrogenase"/>
    <property type="match status" value="1"/>
</dbReference>
<keyword evidence="2" id="KW-1185">Reference proteome</keyword>
<dbReference type="PANTHER" id="PTHR44218">
    <property type="entry name" value="PROTEIN SPA1-RELATED 2"/>
    <property type="match status" value="1"/>
</dbReference>
<name>A0A7J7KXK6_9MAGN</name>
<dbReference type="InterPro" id="IPR036322">
    <property type="entry name" value="WD40_repeat_dom_sf"/>
</dbReference>
<evidence type="ECO:0000313" key="2">
    <source>
        <dbReference type="Proteomes" id="UP000541444"/>
    </source>
</evidence>
<dbReference type="PANTHER" id="PTHR44218:SF6">
    <property type="entry name" value="PROTEIN SUPPRESSOR OF PHYA-105 1"/>
    <property type="match status" value="1"/>
</dbReference>
<evidence type="ECO:0000313" key="1">
    <source>
        <dbReference type="EMBL" id="KAF6135068.1"/>
    </source>
</evidence>
<dbReference type="GO" id="GO:0009640">
    <property type="term" value="P:photomorphogenesis"/>
    <property type="evidence" value="ECO:0007669"/>
    <property type="project" value="InterPro"/>
</dbReference>
<proteinExistence type="predicted"/>
<comment type="caution">
    <text evidence="1">The sequence shown here is derived from an EMBL/GenBank/DDBJ whole genome shotgun (WGS) entry which is preliminary data.</text>
</comment>
<dbReference type="SUPFAM" id="SSF50978">
    <property type="entry name" value="WD40 repeat-like"/>
    <property type="match status" value="1"/>
</dbReference>
<dbReference type="InterPro" id="IPR015943">
    <property type="entry name" value="WD40/YVTN_repeat-like_dom_sf"/>
</dbReference>
<gene>
    <name evidence="1" type="ORF">GIB67_040379</name>
</gene>
<sequence length="80" mass="9163">MQVLPHRTNLIESIFYFAEEICQYNTKCCECLLCSFSPYSANLLAFGSANCKTYCYDLRNTKNPRCTLSGHGKVVSYIKF</sequence>
<reference evidence="1 2" key="1">
    <citation type="journal article" date="2020" name="IScience">
        <title>Genome Sequencing of the Endangered Kingdonia uniflora (Circaeasteraceae, Ranunculales) Reveals Potential Mechanisms of Evolutionary Specialization.</title>
        <authorList>
            <person name="Sun Y."/>
            <person name="Deng T."/>
            <person name="Zhang A."/>
            <person name="Moore M.J."/>
            <person name="Landis J.B."/>
            <person name="Lin N."/>
            <person name="Zhang H."/>
            <person name="Zhang X."/>
            <person name="Huang J."/>
            <person name="Zhang X."/>
            <person name="Sun H."/>
            <person name="Wang H."/>
        </authorList>
    </citation>
    <scope>NUCLEOTIDE SEQUENCE [LARGE SCALE GENOMIC DNA]</scope>
    <source>
        <strain evidence="1">TB1705</strain>
        <tissue evidence="1">Leaf</tissue>
    </source>
</reference>
<dbReference type="EMBL" id="JACGCM010002813">
    <property type="protein sequence ID" value="KAF6135068.1"/>
    <property type="molecule type" value="Genomic_DNA"/>
</dbReference>
<dbReference type="AlphaFoldDB" id="A0A7J7KXK6"/>
<organism evidence="1 2">
    <name type="scientific">Kingdonia uniflora</name>
    <dbReference type="NCBI Taxonomy" id="39325"/>
    <lineage>
        <taxon>Eukaryota</taxon>
        <taxon>Viridiplantae</taxon>
        <taxon>Streptophyta</taxon>
        <taxon>Embryophyta</taxon>
        <taxon>Tracheophyta</taxon>
        <taxon>Spermatophyta</taxon>
        <taxon>Magnoliopsida</taxon>
        <taxon>Ranunculales</taxon>
        <taxon>Circaeasteraceae</taxon>
        <taxon>Kingdonia</taxon>
    </lineage>
</organism>
<dbReference type="Proteomes" id="UP000541444">
    <property type="component" value="Unassembled WGS sequence"/>
</dbReference>